<evidence type="ECO:0000313" key="3">
    <source>
        <dbReference type="Proteomes" id="UP000198893"/>
    </source>
</evidence>
<dbReference type="OrthoDB" id="1437042at2"/>
<dbReference type="AlphaFoldDB" id="A0A1H8VT57"/>
<accession>A0A1H8VT57</accession>
<dbReference type="Proteomes" id="UP000198893">
    <property type="component" value="Unassembled WGS sequence"/>
</dbReference>
<keyword evidence="1" id="KW-0472">Membrane</keyword>
<feature type="transmembrane region" description="Helical" evidence="1">
    <location>
        <begin position="23"/>
        <end position="46"/>
    </location>
</feature>
<dbReference type="RefSeq" id="WP_093120409.1">
    <property type="nucleotide sequence ID" value="NZ_FODS01000033.1"/>
</dbReference>
<evidence type="ECO:0000256" key="1">
    <source>
        <dbReference type="SAM" id="Phobius"/>
    </source>
</evidence>
<dbReference type="EMBL" id="FODS01000033">
    <property type="protein sequence ID" value="SEP18118.1"/>
    <property type="molecule type" value="Genomic_DNA"/>
</dbReference>
<name>A0A1H8VT57_9RHOB</name>
<organism evidence="2 3">
    <name type="scientific">Salinihabitans flavidus</name>
    <dbReference type="NCBI Taxonomy" id="569882"/>
    <lineage>
        <taxon>Bacteria</taxon>
        <taxon>Pseudomonadati</taxon>
        <taxon>Pseudomonadota</taxon>
        <taxon>Alphaproteobacteria</taxon>
        <taxon>Rhodobacterales</taxon>
        <taxon>Roseobacteraceae</taxon>
        <taxon>Salinihabitans</taxon>
    </lineage>
</organism>
<keyword evidence="3" id="KW-1185">Reference proteome</keyword>
<dbReference type="InterPro" id="IPR045708">
    <property type="entry name" value="DUF6064"/>
</dbReference>
<feature type="transmembrane region" description="Helical" evidence="1">
    <location>
        <begin position="53"/>
        <end position="71"/>
    </location>
</feature>
<keyword evidence="1" id="KW-0812">Transmembrane</keyword>
<protein>
    <submittedName>
        <fullName evidence="2">Uncharacterized protein</fullName>
    </submittedName>
</protein>
<dbReference type="Pfam" id="PF19540">
    <property type="entry name" value="DUF6064"/>
    <property type="match status" value="1"/>
</dbReference>
<keyword evidence="1" id="KW-1133">Transmembrane helix</keyword>
<reference evidence="2 3" key="1">
    <citation type="submission" date="2016-10" db="EMBL/GenBank/DDBJ databases">
        <authorList>
            <person name="de Groot N.N."/>
        </authorList>
    </citation>
    <scope>NUCLEOTIDE SEQUENCE [LARGE SCALE GENOMIC DNA]</scope>
    <source>
        <strain evidence="2 3">DSM 27842</strain>
    </source>
</reference>
<evidence type="ECO:0000313" key="2">
    <source>
        <dbReference type="EMBL" id="SEP18118.1"/>
    </source>
</evidence>
<sequence length="116" mass="12535">MQNCKLWSPFKTRPVQTRLGRDAALFISATLAAMWAVNGVGYHWLFFREINPAAALFAALFVAQAILLVVLPVRSPAFRFATAAGARSVVGLLLILFAVARLSGLHFARHVAADAA</sequence>
<feature type="transmembrane region" description="Helical" evidence="1">
    <location>
        <begin position="77"/>
        <end position="100"/>
    </location>
</feature>
<proteinExistence type="predicted"/>
<gene>
    <name evidence="2" type="ORF">SAMN04490248_13314</name>
</gene>